<dbReference type="InterPro" id="IPR015943">
    <property type="entry name" value="WD40/YVTN_repeat-like_dom_sf"/>
</dbReference>
<dbReference type="AlphaFoldDB" id="A0A6N8J011"/>
<dbReference type="Proteomes" id="UP000469385">
    <property type="component" value="Unassembled WGS sequence"/>
</dbReference>
<accession>A0A6N8J011</accession>
<evidence type="ECO:0000313" key="2">
    <source>
        <dbReference type="Proteomes" id="UP000469385"/>
    </source>
</evidence>
<dbReference type="CDD" id="cd15482">
    <property type="entry name" value="Sialidase_non-viral"/>
    <property type="match status" value="2"/>
</dbReference>
<organism evidence="1 2">
    <name type="scientific">Ramlibacter pinisoli</name>
    <dbReference type="NCBI Taxonomy" id="2682844"/>
    <lineage>
        <taxon>Bacteria</taxon>
        <taxon>Pseudomonadati</taxon>
        <taxon>Pseudomonadota</taxon>
        <taxon>Betaproteobacteria</taxon>
        <taxon>Burkholderiales</taxon>
        <taxon>Comamonadaceae</taxon>
        <taxon>Ramlibacter</taxon>
    </lineage>
</organism>
<evidence type="ECO:0000313" key="1">
    <source>
        <dbReference type="EMBL" id="MVQ31583.1"/>
    </source>
</evidence>
<dbReference type="SUPFAM" id="SSF110296">
    <property type="entry name" value="Oligoxyloglucan reducing end-specific cellobiohydrolase"/>
    <property type="match status" value="1"/>
</dbReference>
<dbReference type="Gene3D" id="2.130.10.10">
    <property type="entry name" value="YVTN repeat-like/Quinoprotein amine dehydrogenase"/>
    <property type="match status" value="2"/>
</dbReference>
<reference evidence="1 2" key="1">
    <citation type="submission" date="2019-12" db="EMBL/GenBank/DDBJ databases">
        <authorList>
            <person name="Huq M.A."/>
        </authorList>
    </citation>
    <scope>NUCLEOTIDE SEQUENCE [LARGE SCALE GENOMIC DNA]</scope>
    <source>
        <strain evidence="1 2">MAH-25</strain>
    </source>
</reference>
<protein>
    <submittedName>
        <fullName evidence="1">Exo-alpha-sialidase</fullName>
    </submittedName>
</protein>
<dbReference type="RefSeq" id="WP_157399619.1">
    <property type="nucleotide sequence ID" value="NZ_WSEL01000009.1"/>
</dbReference>
<sequence length="305" mass="30245">MAAGAIPGPIGVSVDGGSTWSISGAPSGNWISIDMSLTGSRMVAVQYLGGMYRSTDSGATWSPVSGGALATTNREYESITTSTDGLRIAAAIMNGEIQVSSDGGATWTAARAAGTPAGGAALVDQFRAIDSSADGLVVAAATQNGRLYVSTDGGATFTLRSVAVAGSPVADGWYRVAVSQDGNTIALAGNFVYTTTSTGIYVSRDRGATWTRGSTGGRTHSSISLSANGDVIGVTVSDDGAGGPGQVLVSTNGGLSFAPATTPAGETNWRAIAISGTANRAVLASGTFATRNGNVYVSGSGLVGP</sequence>
<proteinExistence type="predicted"/>
<comment type="caution">
    <text evidence="1">The sequence shown here is derived from an EMBL/GenBank/DDBJ whole genome shotgun (WGS) entry which is preliminary data.</text>
</comment>
<name>A0A6N8J011_9BURK</name>
<gene>
    <name evidence="1" type="ORF">GON04_19150</name>
</gene>
<dbReference type="EMBL" id="WSEL01000009">
    <property type="protein sequence ID" value="MVQ31583.1"/>
    <property type="molecule type" value="Genomic_DNA"/>
</dbReference>
<keyword evidence="2" id="KW-1185">Reference proteome</keyword>